<dbReference type="PANTHER" id="PTHR42909">
    <property type="entry name" value="ZGC:136858"/>
    <property type="match status" value="1"/>
</dbReference>
<evidence type="ECO:0000256" key="6">
    <source>
        <dbReference type="SAM" id="MobiDB-lite"/>
    </source>
</evidence>
<dbReference type="EMBL" id="ML991840">
    <property type="protein sequence ID" value="KAF2230537.1"/>
    <property type="molecule type" value="Genomic_DNA"/>
</dbReference>
<accession>A0A6A6GXV2</accession>
<feature type="region of interest" description="Disordered" evidence="6">
    <location>
        <begin position="398"/>
        <end position="418"/>
    </location>
</feature>
<dbReference type="GO" id="GO:0005737">
    <property type="term" value="C:cytoplasm"/>
    <property type="evidence" value="ECO:0007669"/>
    <property type="project" value="TreeGrafter"/>
</dbReference>
<dbReference type="Gene3D" id="3.40.1790.10">
    <property type="entry name" value="Indigoidine synthase domain"/>
    <property type="match status" value="1"/>
</dbReference>
<keyword evidence="4" id="KW-0456">Lyase</keyword>
<dbReference type="Pfam" id="PF00294">
    <property type="entry name" value="PfkB"/>
    <property type="match status" value="1"/>
</dbReference>
<dbReference type="GO" id="GO:0016798">
    <property type="term" value="F:hydrolase activity, acting on glycosyl bonds"/>
    <property type="evidence" value="ECO:0007669"/>
    <property type="project" value="UniProtKB-KW"/>
</dbReference>
<dbReference type="GO" id="GO:0004730">
    <property type="term" value="F:pseudouridylate synthase activity"/>
    <property type="evidence" value="ECO:0007669"/>
    <property type="project" value="InterPro"/>
</dbReference>
<feature type="domain" description="Carbohydrate kinase PfkB" evidence="7">
    <location>
        <begin position="381"/>
        <end position="484"/>
    </location>
</feature>
<reference evidence="8" key="1">
    <citation type="journal article" date="2020" name="Stud. Mycol.">
        <title>101 Dothideomycetes genomes: a test case for predicting lifestyles and emergence of pathogens.</title>
        <authorList>
            <person name="Haridas S."/>
            <person name="Albert R."/>
            <person name="Binder M."/>
            <person name="Bloem J."/>
            <person name="Labutti K."/>
            <person name="Salamov A."/>
            <person name="Andreopoulos B."/>
            <person name="Baker S."/>
            <person name="Barry K."/>
            <person name="Bills G."/>
            <person name="Bluhm B."/>
            <person name="Cannon C."/>
            <person name="Castanera R."/>
            <person name="Culley D."/>
            <person name="Daum C."/>
            <person name="Ezra D."/>
            <person name="Gonzalez J."/>
            <person name="Henrissat B."/>
            <person name="Kuo A."/>
            <person name="Liang C."/>
            <person name="Lipzen A."/>
            <person name="Lutzoni F."/>
            <person name="Magnuson J."/>
            <person name="Mondo S."/>
            <person name="Nolan M."/>
            <person name="Ohm R."/>
            <person name="Pangilinan J."/>
            <person name="Park H.-J."/>
            <person name="Ramirez L."/>
            <person name="Alfaro M."/>
            <person name="Sun H."/>
            <person name="Tritt A."/>
            <person name="Yoshinaga Y."/>
            <person name="Zwiers L.-H."/>
            <person name="Turgeon B."/>
            <person name="Goodwin S."/>
            <person name="Spatafora J."/>
            <person name="Crous P."/>
            <person name="Grigoriev I."/>
        </authorList>
    </citation>
    <scope>NUCLEOTIDE SEQUENCE</scope>
    <source>
        <strain evidence="8">Tuck. ex Michener</strain>
    </source>
</reference>
<dbReference type="PANTHER" id="PTHR42909:SF1">
    <property type="entry name" value="CARBOHYDRATE KINASE PFKB DOMAIN-CONTAINING PROTEIN"/>
    <property type="match status" value="1"/>
</dbReference>
<organism evidence="8 9">
    <name type="scientific">Viridothelium virens</name>
    <name type="common">Speckled blister lichen</name>
    <name type="synonym">Trypethelium virens</name>
    <dbReference type="NCBI Taxonomy" id="1048519"/>
    <lineage>
        <taxon>Eukaryota</taxon>
        <taxon>Fungi</taxon>
        <taxon>Dikarya</taxon>
        <taxon>Ascomycota</taxon>
        <taxon>Pezizomycotina</taxon>
        <taxon>Dothideomycetes</taxon>
        <taxon>Dothideomycetes incertae sedis</taxon>
        <taxon>Trypetheliales</taxon>
        <taxon>Trypetheliaceae</taxon>
        <taxon>Viridothelium</taxon>
    </lineage>
</organism>
<dbReference type="SUPFAM" id="SSF110581">
    <property type="entry name" value="Indigoidine synthase A-like"/>
    <property type="match status" value="1"/>
</dbReference>
<dbReference type="InterPro" id="IPR007342">
    <property type="entry name" value="PsuG"/>
</dbReference>
<protein>
    <submittedName>
        <fullName evidence="8">IdgA domain protein</fullName>
    </submittedName>
</protein>
<dbReference type="AlphaFoldDB" id="A0A6A6GXV2"/>
<evidence type="ECO:0000256" key="5">
    <source>
        <dbReference type="ARBA" id="ARBA00023295"/>
    </source>
</evidence>
<evidence type="ECO:0000256" key="3">
    <source>
        <dbReference type="ARBA" id="ARBA00023211"/>
    </source>
</evidence>
<dbReference type="CDD" id="cd01941">
    <property type="entry name" value="YeiC_kinase_like"/>
    <property type="match status" value="1"/>
</dbReference>
<name>A0A6A6GXV2_VIRVR</name>
<dbReference type="Pfam" id="PF04227">
    <property type="entry name" value="Indigoidine_A"/>
    <property type="match status" value="1"/>
</dbReference>
<evidence type="ECO:0000313" key="8">
    <source>
        <dbReference type="EMBL" id="KAF2230537.1"/>
    </source>
</evidence>
<keyword evidence="5" id="KW-0326">Glycosidase</keyword>
<proteinExistence type="inferred from homology"/>
<dbReference type="InterPro" id="IPR011611">
    <property type="entry name" value="PfkB_dom"/>
</dbReference>
<keyword evidence="1" id="KW-0479">Metal-binding</keyword>
<dbReference type="HAMAP" id="MF_01876">
    <property type="entry name" value="PsiMP_glycosidase"/>
    <property type="match status" value="1"/>
</dbReference>
<dbReference type="OrthoDB" id="198885at2759"/>
<dbReference type="InterPro" id="IPR029056">
    <property type="entry name" value="Ribokinase-like"/>
</dbReference>
<dbReference type="GO" id="GO:0046872">
    <property type="term" value="F:metal ion binding"/>
    <property type="evidence" value="ECO:0007669"/>
    <property type="project" value="UniProtKB-KW"/>
</dbReference>
<evidence type="ECO:0000313" key="9">
    <source>
        <dbReference type="Proteomes" id="UP000800092"/>
    </source>
</evidence>
<dbReference type="Proteomes" id="UP000800092">
    <property type="component" value="Unassembled WGS sequence"/>
</dbReference>
<keyword evidence="9" id="KW-1185">Reference proteome</keyword>
<evidence type="ECO:0000259" key="7">
    <source>
        <dbReference type="Pfam" id="PF00294"/>
    </source>
</evidence>
<keyword evidence="3" id="KW-0464">Manganese</keyword>
<keyword evidence="2" id="KW-0378">Hydrolase</keyword>
<evidence type="ECO:0000256" key="4">
    <source>
        <dbReference type="ARBA" id="ARBA00023239"/>
    </source>
</evidence>
<dbReference type="Gene3D" id="3.40.1190.20">
    <property type="match status" value="1"/>
</dbReference>
<gene>
    <name evidence="8" type="ORF">EV356DRAFT_526712</name>
</gene>
<dbReference type="InterPro" id="IPR022830">
    <property type="entry name" value="Indigdn_synthA-like"/>
</dbReference>
<evidence type="ECO:0000256" key="1">
    <source>
        <dbReference type="ARBA" id="ARBA00022723"/>
    </source>
</evidence>
<sequence length="793" mass="85421">MKRALREERRLGGHRYLRRWQSTRSSFLKISSEVEDALSTNKPVIALESTIYTHGFPKPDNVSLAFQLESIVRQYGGVPATIGILDGQACVGLSAEELAKLTSSAGESSTLKLSRRDLSFATGMHLAGKSVNGGTTVAGTMILAHLAGIKVFATGGLGGVHRGVESSMDISADLTELGRTPVAVISSGCKSFLDIPRTLEYLETQGVGVSTFADGRGEKVDFPSFWSRDSGVTSPMTVHDENQAAAMIYAQHSLGISSGLLFGSPIPQNHEIPKSEIDIAINDAIKQARDAGASGKDNTPFILSKIWEITRGRSLAANKVLVETNVARATRVAVHLAKLAESRNSELATNLASRNENVMPPQPPLAESLTTKKLSFSSADIVVAGAVAMDYACDYQPLEDSPSPTHPQARTSNPSRITQSVGGVARNIAVAARYVGSDVLLCSASGQDLAGDAIDKSLASHGLPRNGLKRIPELLSTQDVTTESGEYRLSRKELSTMRTAQYVAVNDVNKDLNIAMADMKILEKIDPSLIKTQWIEPIQKDTKPKWVVLDTNWAPQGLATWIAAARDMGAKVAVDPVSVAKSTRLFSREALGTKTPAFFPDHSLHLLAPNTLELEEMYEAARSRGIFETDHWWKTIDTFGIPASGARAAYESVAGRVLVDRGVPQMSVQFLPLCPCIVVKLGEEGVLVTELLHAKDEKLRSADEARWIVSRGNGSNEVGGIHMRLFPATKVPLDQIKSVNGVGDTFLGTLVAGLAMKDTKVQQLIDVAQKASRLTLQSEESVSERLVELKDSL</sequence>
<feature type="compositionally biased region" description="Polar residues" evidence="6">
    <location>
        <begin position="402"/>
        <end position="418"/>
    </location>
</feature>
<dbReference type="SUPFAM" id="SSF53613">
    <property type="entry name" value="Ribokinase-like"/>
    <property type="match status" value="1"/>
</dbReference>
<evidence type="ECO:0000256" key="2">
    <source>
        <dbReference type="ARBA" id="ARBA00022801"/>
    </source>
</evidence>